<dbReference type="PROSITE" id="PS51257">
    <property type="entry name" value="PROKAR_LIPOPROTEIN"/>
    <property type="match status" value="1"/>
</dbReference>
<dbReference type="EMBL" id="JADKPN010000001">
    <property type="protein sequence ID" value="MBF4761599.1"/>
    <property type="molecule type" value="Genomic_DNA"/>
</dbReference>
<evidence type="ECO:0000313" key="2">
    <source>
        <dbReference type="Proteomes" id="UP000640489"/>
    </source>
</evidence>
<sequence length="492" mass="52907">MKTLGGLVAALFLLTACGDKSDQVPLDDLVPDATVAPESALAFEDADWDGWAPVYGEMRPADEAAVAEIAARVTALNASSWTAHESTTDAEISYTPEHVRLRSDHLDLHFTPAEDLRLSEMTACLEDGCSELDPSDDNDTKAEGLVESVRGADFVFPVQLGLLEEIEEPLDEGMSAISTVDSPAGPVDCLVVAQTQRDLDGLVGRPMERHADGDTFVGWCVDQRGLVLVGTSTSWPVPLYDAWRPDVDGDVTELVAAPEVTEAPVDPTGDFEDVLWAVWEEEFRDAHTATDAEVQALEDRVSAFNETSWTGVLGGYGATMSVTPRHVRVGMGFGEWHFDTVGSPFKTPYVLCLHDEEQCVRVGKDAEVPEGSPHLFNNDLDSMTFTWLMALGTQRAGLASPTGDPPVLATIDSPVGPLDCLVDGLDAAELDVDALASLMTSTQESVICVDQRGLVQLSTGGMLGAQGQYTSWHAGVDDGFDEIPYKVRAYND</sequence>
<dbReference type="Proteomes" id="UP000640489">
    <property type="component" value="Unassembled WGS sequence"/>
</dbReference>
<accession>A0A930V655</accession>
<keyword evidence="2" id="KW-1185">Reference proteome</keyword>
<evidence type="ECO:0000313" key="1">
    <source>
        <dbReference type="EMBL" id="MBF4761599.1"/>
    </source>
</evidence>
<protein>
    <recommendedName>
        <fullName evidence="3">Lipoprotein</fullName>
    </recommendedName>
</protein>
<name>A0A930V655_9ACTN</name>
<proteinExistence type="predicted"/>
<gene>
    <name evidence="1" type="ORF">ISU07_00540</name>
</gene>
<evidence type="ECO:0008006" key="3">
    <source>
        <dbReference type="Google" id="ProtNLM"/>
    </source>
</evidence>
<comment type="caution">
    <text evidence="1">The sequence shown here is derived from an EMBL/GenBank/DDBJ whole genome shotgun (WGS) entry which is preliminary data.</text>
</comment>
<dbReference type="AlphaFoldDB" id="A0A930V655"/>
<dbReference type="RefSeq" id="WP_194704806.1">
    <property type="nucleotide sequence ID" value="NZ_JADKPN010000001.1"/>
</dbReference>
<organism evidence="1 2">
    <name type="scientific">Nocardioides islandensis</name>
    <dbReference type="NCBI Taxonomy" id="433663"/>
    <lineage>
        <taxon>Bacteria</taxon>
        <taxon>Bacillati</taxon>
        <taxon>Actinomycetota</taxon>
        <taxon>Actinomycetes</taxon>
        <taxon>Propionibacteriales</taxon>
        <taxon>Nocardioidaceae</taxon>
        <taxon>Nocardioides</taxon>
    </lineage>
</organism>
<reference evidence="1" key="1">
    <citation type="submission" date="2020-11" db="EMBL/GenBank/DDBJ databases">
        <title>Nocardioides sp. nov., isolated from Soil of Cynanchum wilfordii Hemsley rhizosphere.</title>
        <authorList>
            <person name="Lee J.-S."/>
            <person name="Suh M.K."/>
            <person name="Kim J.-S."/>
        </authorList>
    </citation>
    <scope>NUCLEOTIDE SEQUENCE</scope>
    <source>
        <strain evidence="1">KCTC 19275</strain>
    </source>
</reference>